<sequence>MVLGFITSVQGCVVREKYIVTGKVKHSQQMNDPLISIWVIADKDGMINSAHCLGCKVGMAESCSHVASVLFYIEAWTRILGKLSCTQVKCTWLLPSYVKEVPYARVRDIHVSSARKLKAHLDAKIDSIGERREVCVASHGINKGKVKPVALSLIEPYSDQFVLKSKQILTISGLFDPENMSLSYQAHNQDFMWGVLTRPKWTKLPKCIFYYTQNQAKGSGFFTHRAGRIGASLSGAVCHTNPAQPSQSLIKSICYPHLLKINTKAVTYGCKHDDDAIKTYEEIMAMTHNDFKIANCGLVINQEYP</sequence>
<dbReference type="InterPro" id="IPR011335">
    <property type="entry name" value="Restrct_endonuc-II-like"/>
</dbReference>
<dbReference type="InterPro" id="IPR011604">
    <property type="entry name" value="PDDEXK-like_dom_sf"/>
</dbReference>
<comment type="caution">
    <text evidence="1">The sequence shown here is derived from an EMBL/GenBank/DDBJ whole genome shotgun (WGS) entry which is preliminary data.</text>
</comment>
<gene>
    <name evidence="1" type="ORF">PEVE_00016965</name>
</gene>
<reference evidence="1 2" key="1">
    <citation type="submission" date="2022-05" db="EMBL/GenBank/DDBJ databases">
        <authorList>
            <consortium name="Genoscope - CEA"/>
            <person name="William W."/>
        </authorList>
    </citation>
    <scope>NUCLEOTIDE SEQUENCE [LARGE SCALE GENOMIC DNA]</scope>
</reference>
<name>A0ABN8S8P0_9CNID</name>
<dbReference type="SUPFAM" id="SSF52980">
    <property type="entry name" value="Restriction endonuclease-like"/>
    <property type="match status" value="1"/>
</dbReference>
<evidence type="ECO:0008006" key="3">
    <source>
        <dbReference type="Google" id="ProtNLM"/>
    </source>
</evidence>
<evidence type="ECO:0000313" key="2">
    <source>
        <dbReference type="Proteomes" id="UP001159427"/>
    </source>
</evidence>
<dbReference type="PANTHER" id="PTHR47526">
    <property type="entry name" value="ATP-DEPENDENT DNA HELICASE"/>
    <property type="match status" value="1"/>
</dbReference>
<dbReference type="EMBL" id="CALNXI010002346">
    <property type="protein sequence ID" value="CAH3186567.1"/>
    <property type="molecule type" value="Genomic_DNA"/>
</dbReference>
<dbReference type="Gene3D" id="3.90.320.10">
    <property type="match status" value="1"/>
</dbReference>
<protein>
    <recommendedName>
        <fullName evidence="3">SWIM-type domain-containing protein</fullName>
    </recommendedName>
</protein>
<dbReference type="Proteomes" id="UP001159427">
    <property type="component" value="Unassembled WGS sequence"/>
</dbReference>
<proteinExistence type="predicted"/>
<evidence type="ECO:0000313" key="1">
    <source>
        <dbReference type="EMBL" id="CAH3186567.1"/>
    </source>
</evidence>
<accession>A0ABN8S8P0</accession>
<keyword evidence="2" id="KW-1185">Reference proteome</keyword>
<organism evidence="1 2">
    <name type="scientific">Porites evermanni</name>
    <dbReference type="NCBI Taxonomy" id="104178"/>
    <lineage>
        <taxon>Eukaryota</taxon>
        <taxon>Metazoa</taxon>
        <taxon>Cnidaria</taxon>
        <taxon>Anthozoa</taxon>
        <taxon>Hexacorallia</taxon>
        <taxon>Scleractinia</taxon>
        <taxon>Fungiina</taxon>
        <taxon>Poritidae</taxon>
        <taxon>Porites</taxon>
    </lineage>
</organism>
<dbReference type="PANTHER" id="PTHR47526:SF3">
    <property type="entry name" value="PHD-TYPE DOMAIN-CONTAINING PROTEIN"/>
    <property type="match status" value="1"/>
</dbReference>